<keyword evidence="2" id="KW-1185">Reference proteome</keyword>
<sequence length="74" mass="8840">MSRSALSHIIKRLEIMQLSESDELRRFEVDDQEKCTVRWQAQTGLFILHDLDRDAYYYFDNLDLVAIEIYELLG</sequence>
<dbReference type="EMBL" id="AENN01000015">
    <property type="protein sequence ID" value="EFR31396.1"/>
    <property type="molecule type" value="Genomic_DNA"/>
</dbReference>
<dbReference type="AlphaFoldDB" id="E4KPC4"/>
<dbReference type="SUPFAM" id="SSF143567">
    <property type="entry name" value="YkuJ-like"/>
    <property type="match status" value="1"/>
</dbReference>
<reference evidence="1 2" key="1">
    <citation type="submission" date="2010-10" db="EMBL/GenBank/DDBJ databases">
        <authorList>
            <person name="Durkin A.S."/>
            <person name="Madupu R."/>
            <person name="Torralba M."/>
            <person name="Gillis M."/>
            <person name="Methe B."/>
            <person name="Sutton G."/>
            <person name="Nelson K.E."/>
        </authorList>
    </citation>
    <scope>NUCLEOTIDE SEQUENCE [LARGE SCALE GENOMIC DNA]</scope>
    <source>
        <strain evidence="1 2">ACS-139-V-Col8</strain>
    </source>
</reference>
<dbReference type="InterPro" id="IPR014904">
    <property type="entry name" value="YkuJ-like"/>
</dbReference>
<gene>
    <name evidence="1" type="ORF">HMPREF9257_1411</name>
</gene>
<name>E4KPC4_9LACT</name>
<dbReference type="InterPro" id="IPR038073">
    <property type="entry name" value="YkuJ-like_sf"/>
</dbReference>
<accession>E4KPC4</accession>
<organism evidence="1 2">
    <name type="scientific">Eremococcus coleocola ACS-139-V-Col8</name>
    <dbReference type="NCBI Taxonomy" id="908337"/>
    <lineage>
        <taxon>Bacteria</taxon>
        <taxon>Bacillati</taxon>
        <taxon>Bacillota</taxon>
        <taxon>Bacilli</taxon>
        <taxon>Lactobacillales</taxon>
        <taxon>Aerococcaceae</taxon>
        <taxon>Eremococcus</taxon>
    </lineage>
</organism>
<dbReference type="Pfam" id="PF08796">
    <property type="entry name" value="DUF1797"/>
    <property type="match status" value="1"/>
</dbReference>
<dbReference type="Proteomes" id="UP000005990">
    <property type="component" value="Unassembled WGS sequence"/>
</dbReference>
<dbReference type="eggNOG" id="COG4703">
    <property type="taxonomic scope" value="Bacteria"/>
</dbReference>
<dbReference type="Gene3D" id="3.30.720.20">
    <property type="entry name" value="Protein of unknown function DUF1797"/>
    <property type="match status" value="1"/>
</dbReference>
<evidence type="ECO:0000313" key="2">
    <source>
        <dbReference type="Proteomes" id="UP000005990"/>
    </source>
</evidence>
<protein>
    <recommendedName>
        <fullName evidence="3">DUF1797 domain-containing protein</fullName>
    </recommendedName>
</protein>
<dbReference type="RefSeq" id="WP_006418599.1">
    <property type="nucleotide sequence ID" value="NZ_AENN01000015.1"/>
</dbReference>
<evidence type="ECO:0000313" key="1">
    <source>
        <dbReference type="EMBL" id="EFR31396.1"/>
    </source>
</evidence>
<dbReference type="OrthoDB" id="2361638at2"/>
<comment type="caution">
    <text evidence="1">The sequence shown here is derived from an EMBL/GenBank/DDBJ whole genome shotgun (WGS) entry which is preliminary data.</text>
</comment>
<evidence type="ECO:0008006" key="3">
    <source>
        <dbReference type="Google" id="ProtNLM"/>
    </source>
</evidence>
<dbReference type="STRING" id="908337.HMPREF9257_1411"/>
<proteinExistence type="predicted"/>